<evidence type="ECO:0000256" key="2">
    <source>
        <dbReference type="ARBA" id="ARBA00022692"/>
    </source>
</evidence>
<dbReference type="InterPro" id="IPR023352">
    <property type="entry name" value="MAPEG-like_dom_sf"/>
</dbReference>
<keyword evidence="4 5" id="KW-0472">Membrane</keyword>
<sequence length="153" mass="16335">MTSSTAPTCNFSYHAIPAAFLLGFVPHGCGLIRLVVATKNKMSIAMPRTNLDTWKGKLPPDLWNHLVRARGAHLNSMEVFPLFAAAVIAGNVAGVGAEDLNADSLSFLTARTLYTALYIGVKNDVLAYARTGAYAWSIGIPIMALWRAGQAAS</sequence>
<accession>N1Q456</accession>
<dbReference type="SUPFAM" id="SSF161084">
    <property type="entry name" value="MAPEG domain-like"/>
    <property type="match status" value="1"/>
</dbReference>
<name>N1Q456_DOTSN</name>
<dbReference type="Pfam" id="PF01124">
    <property type="entry name" value="MAPEG"/>
    <property type="match status" value="1"/>
</dbReference>
<dbReference type="Gene3D" id="1.20.120.550">
    <property type="entry name" value="Membrane associated eicosanoid/glutathione metabolism-like domain"/>
    <property type="match status" value="1"/>
</dbReference>
<evidence type="ECO:0000313" key="6">
    <source>
        <dbReference type="EMBL" id="EME49314.1"/>
    </source>
</evidence>
<organism evidence="6 7">
    <name type="scientific">Dothistroma septosporum (strain NZE10 / CBS 128990)</name>
    <name type="common">Red band needle blight fungus</name>
    <name type="synonym">Mycosphaerella pini</name>
    <dbReference type="NCBI Taxonomy" id="675120"/>
    <lineage>
        <taxon>Eukaryota</taxon>
        <taxon>Fungi</taxon>
        <taxon>Dikarya</taxon>
        <taxon>Ascomycota</taxon>
        <taxon>Pezizomycotina</taxon>
        <taxon>Dothideomycetes</taxon>
        <taxon>Dothideomycetidae</taxon>
        <taxon>Mycosphaerellales</taxon>
        <taxon>Mycosphaerellaceae</taxon>
        <taxon>Dothistroma</taxon>
    </lineage>
</organism>
<dbReference type="HOGENOM" id="CLU_110778_0_0_1"/>
<evidence type="ECO:0008006" key="8">
    <source>
        <dbReference type="Google" id="ProtNLM"/>
    </source>
</evidence>
<evidence type="ECO:0000256" key="1">
    <source>
        <dbReference type="ARBA" id="ARBA00004370"/>
    </source>
</evidence>
<evidence type="ECO:0000313" key="7">
    <source>
        <dbReference type="Proteomes" id="UP000016933"/>
    </source>
</evidence>
<dbReference type="PANTHER" id="PTHR35371:SF1">
    <property type="entry name" value="BLR7753 PROTEIN"/>
    <property type="match status" value="1"/>
</dbReference>
<dbReference type="InterPro" id="IPR001129">
    <property type="entry name" value="Membr-assoc_MAPEG"/>
</dbReference>
<evidence type="ECO:0000256" key="4">
    <source>
        <dbReference type="ARBA" id="ARBA00023136"/>
    </source>
</evidence>
<feature type="transmembrane region" description="Helical" evidence="5">
    <location>
        <begin position="12"/>
        <end position="36"/>
    </location>
</feature>
<comment type="subcellular location">
    <subcellularLocation>
        <location evidence="1">Membrane</location>
    </subcellularLocation>
</comment>
<reference evidence="6 7" key="2">
    <citation type="journal article" date="2012" name="PLoS Pathog.">
        <title>Diverse lifestyles and strategies of plant pathogenesis encoded in the genomes of eighteen Dothideomycetes fungi.</title>
        <authorList>
            <person name="Ohm R.A."/>
            <person name="Feau N."/>
            <person name="Henrissat B."/>
            <person name="Schoch C.L."/>
            <person name="Horwitz B.A."/>
            <person name="Barry K.W."/>
            <person name="Condon B.J."/>
            <person name="Copeland A.C."/>
            <person name="Dhillon B."/>
            <person name="Glaser F."/>
            <person name="Hesse C.N."/>
            <person name="Kosti I."/>
            <person name="LaButti K."/>
            <person name="Lindquist E.A."/>
            <person name="Lucas S."/>
            <person name="Salamov A.A."/>
            <person name="Bradshaw R.E."/>
            <person name="Ciuffetti L."/>
            <person name="Hamelin R.C."/>
            <person name="Kema G.H.J."/>
            <person name="Lawrence C."/>
            <person name="Scott J.A."/>
            <person name="Spatafora J.W."/>
            <person name="Turgeon B.G."/>
            <person name="de Wit P.J.G.M."/>
            <person name="Zhong S."/>
            <person name="Goodwin S.B."/>
            <person name="Grigoriev I.V."/>
        </authorList>
    </citation>
    <scope>NUCLEOTIDE SEQUENCE [LARGE SCALE GENOMIC DNA]</scope>
    <source>
        <strain evidence="7">NZE10 / CBS 128990</strain>
    </source>
</reference>
<dbReference type="OrthoDB" id="2122304at2759"/>
<dbReference type="PANTHER" id="PTHR35371">
    <property type="entry name" value="INNER MEMBRANE PROTEIN"/>
    <property type="match status" value="1"/>
</dbReference>
<evidence type="ECO:0000256" key="3">
    <source>
        <dbReference type="ARBA" id="ARBA00022989"/>
    </source>
</evidence>
<dbReference type="AlphaFoldDB" id="N1Q456"/>
<dbReference type="EMBL" id="KB446535">
    <property type="protein sequence ID" value="EME49314.1"/>
    <property type="molecule type" value="Genomic_DNA"/>
</dbReference>
<protein>
    <recommendedName>
        <fullName evidence="8">MAPEG family protein</fullName>
    </recommendedName>
</protein>
<keyword evidence="3 5" id="KW-1133">Transmembrane helix</keyword>
<reference evidence="7" key="1">
    <citation type="journal article" date="2012" name="PLoS Genet.">
        <title>The genomes of the fungal plant pathogens Cladosporium fulvum and Dothistroma septosporum reveal adaptation to different hosts and lifestyles but also signatures of common ancestry.</title>
        <authorList>
            <person name="de Wit P.J.G.M."/>
            <person name="van der Burgt A."/>
            <person name="Oekmen B."/>
            <person name="Stergiopoulos I."/>
            <person name="Abd-Elsalam K.A."/>
            <person name="Aerts A.L."/>
            <person name="Bahkali A.H."/>
            <person name="Beenen H.G."/>
            <person name="Chettri P."/>
            <person name="Cox M.P."/>
            <person name="Datema E."/>
            <person name="de Vries R.P."/>
            <person name="Dhillon B."/>
            <person name="Ganley A.R."/>
            <person name="Griffiths S.A."/>
            <person name="Guo Y."/>
            <person name="Hamelin R.C."/>
            <person name="Henrissat B."/>
            <person name="Kabir M.S."/>
            <person name="Jashni M.K."/>
            <person name="Kema G."/>
            <person name="Klaubauf S."/>
            <person name="Lapidus A."/>
            <person name="Levasseur A."/>
            <person name="Lindquist E."/>
            <person name="Mehrabi R."/>
            <person name="Ohm R.A."/>
            <person name="Owen T.J."/>
            <person name="Salamov A."/>
            <person name="Schwelm A."/>
            <person name="Schijlen E."/>
            <person name="Sun H."/>
            <person name="van den Burg H.A."/>
            <person name="van Ham R.C.H.J."/>
            <person name="Zhang S."/>
            <person name="Goodwin S.B."/>
            <person name="Grigoriev I.V."/>
            <person name="Collemare J."/>
            <person name="Bradshaw R.E."/>
        </authorList>
    </citation>
    <scope>NUCLEOTIDE SEQUENCE [LARGE SCALE GENOMIC DNA]</scope>
    <source>
        <strain evidence="7">NZE10 / CBS 128990</strain>
    </source>
</reference>
<keyword evidence="2 5" id="KW-0812">Transmembrane</keyword>
<evidence type="ECO:0000256" key="5">
    <source>
        <dbReference type="SAM" id="Phobius"/>
    </source>
</evidence>
<dbReference type="GO" id="GO:0016020">
    <property type="term" value="C:membrane"/>
    <property type="evidence" value="ECO:0007669"/>
    <property type="project" value="UniProtKB-SubCell"/>
</dbReference>
<proteinExistence type="predicted"/>
<dbReference type="eggNOG" id="ENOG502S7P4">
    <property type="taxonomic scope" value="Eukaryota"/>
</dbReference>
<keyword evidence="7" id="KW-1185">Reference proteome</keyword>
<gene>
    <name evidence="6" type="ORF">DOTSEDRAFT_163595</name>
</gene>
<dbReference type="Proteomes" id="UP000016933">
    <property type="component" value="Unassembled WGS sequence"/>
</dbReference>